<evidence type="ECO:0000256" key="1">
    <source>
        <dbReference type="SAM" id="Coils"/>
    </source>
</evidence>
<evidence type="ECO:0008006" key="5">
    <source>
        <dbReference type="Google" id="ProtNLM"/>
    </source>
</evidence>
<dbReference type="GO" id="GO:0000278">
    <property type="term" value="P:mitotic cell cycle"/>
    <property type="evidence" value="ECO:0007669"/>
    <property type="project" value="TreeGrafter"/>
</dbReference>
<sequence>MHSLVASTSDTIRIWDLGVSDANKQQSTNARQHSRFGSTGIVSDDGSGHTHVSTEAVHKADSSTDGIGQIASVSWAADGNTLAVAGKGTSIRQYGRTGELLQNIKPNPRTEQTNIMEVAAVRHYGSSSEALFIANNTKRQVRRWDFVRKEFTTVCQTHENKISCMAVCTKKRMVATATAQGGEIGLFNLLHNTRTDLRSATRKALTCIDIAFGHKSQVAVGSEEGLLQLFDTARSGAAPLRSFSQTHFAPIRGVAFHPLNNSTLISAGLDGRVVITDTSDSMMEMFTPEPGAKPADSIPQMLVSQLLNNKHPTQGEERSVADVQTTAAISDVAHHPAISATSEPPERHISSAVPSSSSKQGPMEAATRSISSSVFQNAISDALAPVCEQIRGEIRNLHLDILRQGFVYQEQVRALRQECGEARVLRQEIEQLRRENEQLRRYIPFFAKEPGHTNNDSWDKF</sequence>
<dbReference type="OrthoDB" id="1602884at2759"/>
<evidence type="ECO:0000313" key="4">
    <source>
        <dbReference type="Proteomes" id="UP001140094"/>
    </source>
</evidence>
<comment type="caution">
    <text evidence="3">The sequence shown here is derived from an EMBL/GenBank/DDBJ whole genome shotgun (WGS) entry which is preliminary data.</text>
</comment>
<evidence type="ECO:0000313" key="3">
    <source>
        <dbReference type="EMBL" id="KAJ2796006.1"/>
    </source>
</evidence>
<accession>A0A9W8HPW4</accession>
<dbReference type="Pfam" id="PF00400">
    <property type="entry name" value="WD40"/>
    <property type="match status" value="1"/>
</dbReference>
<dbReference type="PANTHER" id="PTHR44414">
    <property type="entry name" value="PROTEIN NEDD1"/>
    <property type="match status" value="1"/>
</dbReference>
<keyword evidence="1" id="KW-0175">Coiled coil</keyword>
<proteinExistence type="predicted"/>
<feature type="compositionally biased region" description="Polar residues" evidence="2">
    <location>
        <begin position="23"/>
        <end position="41"/>
    </location>
</feature>
<dbReference type="GO" id="GO:0005737">
    <property type="term" value="C:cytoplasm"/>
    <property type="evidence" value="ECO:0007669"/>
    <property type="project" value="TreeGrafter"/>
</dbReference>
<dbReference type="Gene3D" id="2.130.10.10">
    <property type="entry name" value="YVTN repeat-like/Quinoprotein amine dehydrogenase"/>
    <property type="match status" value="2"/>
</dbReference>
<dbReference type="EMBL" id="JANBUO010002022">
    <property type="protein sequence ID" value="KAJ2796006.1"/>
    <property type="molecule type" value="Genomic_DNA"/>
</dbReference>
<dbReference type="AlphaFoldDB" id="A0A9W8HPW4"/>
<dbReference type="InterPro" id="IPR015943">
    <property type="entry name" value="WD40/YVTN_repeat-like_dom_sf"/>
</dbReference>
<dbReference type="SUPFAM" id="SSF50978">
    <property type="entry name" value="WD40 repeat-like"/>
    <property type="match status" value="1"/>
</dbReference>
<reference evidence="3" key="1">
    <citation type="submission" date="2022-07" db="EMBL/GenBank/DDBJ databases">
        <title>Phylogenomic reconstructions and comparative analyses of Kickxellomycotina fungi.</title>
        <authorList>
            <person name="Reynolds N.K."/>
            <person name="Stajich J.E."/>
            <person name="Barry K."/>
            <person name="Grigoriev I.V."/>
            <person name="Crous P."/>
            <person name="Smith M.E."/>
        </authorList>
    </citation>
    <scope>NUCLEOTIDE SEQUENCE</scope>
    <source>
        <strain evidence="3">NRRL 1565</strain>
    </source>
</reference>
<feature type="region of interest" description="Disordered" evidence="2">
    <location>
        <begin position="23"/>
        <end position="63"/>
    </location>
</feature>
<protein>
    <recommendedName>
        <fullName evidence="5">WD40 repeat-like protein</fullName>
    </recommendedName>
</protein>
<keyword evidence="4" id="KW-1185">Reference proteome</keyword>
<feature type="region of interest" description="Disordered" evidence="2">
    <location>
        <begin position="336"/>
        <end position="365"/>
    </location>
</feature>
<dbReference type="SMART" id="SM00320">
    <property type="entry name" value="WD40"/>
    <property type="match status" value="4"/>
</dbReference>
<dbReference type="PANTHER" id="PTHR44414:SF1">
    <property type="entry name" value="PROTEIN NEDD1"/>
    <property type="match status" value="1"/>
</dbReference>
<dbReference type="InterPro" id="IPR036322">
    <property type="entry name" value="WD40_repeat_dom_sf"/>
</dbReference>
<dbReference type="GO" id="GO:0005814">
    <property type="term" value="C:centriole"/>
    <property type="evidence" value="ECO:0007669"/>
    <property type="project" value="TreeGrafter"/>
</dbReference>
<name>A0A9W8HPW4_9FUNG</name>
<dbReference type="GO" id="GO:0036064">
    <property type="term" value="C:ciliary basal body"/>
    <property type="evidence" value="ECO:0007669"/>
    <property type="project" value="TreeGrafter"/>
</dbReference>
<evidence type="ECO:0000256" key="2">
    <source>
        <dbReference type="SAM" id="MobiDB-lite"/>
    </source>
</evidence>
<organism evidence="3 4">
    <name type="scientific">Coemansia guatemalensis</name>
    <dbReference type="NCBI Taxonomy" id="2761395"/>
    <lineage>
        <taxon>Eukaryota</taxon>
        <taxon>Fungi</taxon>
        <taxon>Fungi incertae sedis</taxon>
        <taxon>Zoopagomycota</taxon>
        <taxon>Kickxellomycotina</taxon>
        <taxon>Kickxellomycetes</taxon>
        <taxon>Kickxellales</taxon>
        <taxon>Kickxellaceae</taxon>
        <taxon>Coemansia</taxon>
    </lineage>
</organism>
<dbReference type="GO" id="GO:0000922">
    <property type="term" value="C:spindle pole"/>
    <property type="evidence" value="ECO:0007669"/>
    <property type="project" value="TreeGrafter"/>
</dbReference>
<dbReference type="InterPro" id="IPR001680">
    <property type="entry name" value="WD40_rpt"/>
</dbReference>
<dbReference type="GO" id="GO:0043015">
    <property type="term" value="F:gamma-tubulin binding"/>
    <property type="evidence" value="ECO:0007669"/>
    <property type="project" value="TreeGrafter"/>
</dbReference>
<gene>
    <name evidence="3" type="ORF">H4R20_005684</name>
</gene>
<feature type="coiled-coil region" evidence="1">
    <location>
        <begin position="415"/>
        <end position="442"/>
    </location>
</feature>
<dbReference type="InterPro" id="IPR052818">
    <property type="entry name" value="NEDD1_Spindle_Assembly"/>
</dbReference>
<dbReference type="GO" id="GO:0007020">
    <property type="term" value="P:microtubule nucleation"/>
    <property type="evidence" value="ECO:0007669"/>
    <property type="project" value="TreeGrafter"/>
</dbReference>
<dbReference type="Proteomes" id="UP001140094">
    <property type="component" value="Unassembled WGS sequence"/>
</dbReference>